<dbReference type="STRING" id="334426.A0A0R3PF51"/>
<keyword evidence="2" id="KW-1185">Reference proteome</keyword>
<dbReference type="AlphaFoldDB" id="A0A0R3PF51"/>
<dbReference type="Gene3D" id="3.50.50.60">
    <property type="entry name" value="FAD/NAD(P)-binding domain"/>
    <property type="match status" value="1"/>
</dbReference>
<evidence type="ECO:0000313" key="1">
    <source>
        <dbReference type="EMBL" id="VDM54358.1"/>
    </source>
</evidence>
<sequence length="63" mass="7287">MIAERESIYRLLAQVTKDNMNKVTSKYTIDPKTRYVSLETTLQPEDVVQIVSSDNPRVGRFLQ</sequence>
<reference evidence="1 2" key="2">
    <citation type="submission" date="2018-11" db="EMBL/GenBank/DDBJ databases">
        <authorList>
            <consortium name="Pathogen Informatics"/>
        </authorList>
    </citation>
    <scope>NUCLEOTIDE SEQUENCE [LARGE SCALE GENOMIC DNA]</scope>
    <source>
        <strain evidence="1 2">Costa Rica</strain>
    </source>
</reference>
<organism evidence="3">
    <name type="scientific">Angiostrongylus costaricensis</name>
    <name type="common">Nematode worm</name>
    <dbReference type="NCBI Taxonomy" id="334426"/>
    <lineage>
        <taxon>Eukaryota</taxon>
        <taxon>Metazoa</taxon>
        <taxon>Ecdysozoa</taxon>
        <taxon>Nematoda</taxon>
        <taxon>Chromadorea</taxon>
        <taxon>Rhabditida</taxon>
        <taxon>Rhabditina</taxon>
        <taxon>Rhabditomorpha</taxon>
        <taxon>Strongyloidea</taxon>
        <taxon>Metastrongylidae</taxon>
        <taxon>Angiostrongylus</taxon>
    </lineage>
</organism>
<proteinExistence type="predicted"/>
<evidence type="ECO:0000313" key="2">
    <source>
        <dbReference type="Proteomes" id="UP000267027"/>
    </source>
</evidence>
<dbReference type="Proteomes" id="UP000267027">
    <property type="component" value="Unassembled WGS sequence"/>
</dbReference>
<evidence type="ECO:0000313" key="3">
    <source>
        <dbReference type="WBParaSite" id="ACOC_0000277201-mRNA-1"/>
    </source>
</evidence>
<name>A0A0R3PF51_ANGCS</name>
<reference evidence="3" key="1">
    <citation type="submission" date="2017-02" db="UniProtKB">
        <authorList>
            <consortium name="WormBaseParasite"/>
        </authorList>
    </citation>
    <scope>IDENTIFICATION</scope>
</reference>
<dbReference type="InterPro" id="IPR036188">
    <property type="entry name" value="FAD/NAD-bd_sf"/>
</dbReference>
<gene>
    <name evidence="1" type="ORF">ACOC_LOCUS2773</name>
</gene>
<accession>A0A0R3PF51</accession>
<dbReference type="EMBL" id="UYYA01000627">
    <property type="protein sequence ID" value="VDM54358.1"/>
    <property type="molecule type" value="Genomic_DNA"/>
</dbReference>
<dbReference type="WBParaSite" id="ACOC_0000277201-mRNA-1">
    <property type="protein sequence ID" value="ACOC_0000277201-mRNA-1"/>
    <property type="gene ID" value="ACOC_0000277201"/>
</dbReference>
<protein>
    <submittedName>
        <fullName evidence="3">Ras-associating domain-containing protein</fullName>
    </submittedName>
</protein>
<dbReference type="OrthoDB" id="20799at2759"/>